<sequence length="234" mass="27460">MEPVNYIKDMLNIVEGTVIDTAVDVGLEAIPTVGQALQSYKIKKLEKRMNTHEPQLQIIKEKIEQRENEVFYKQEIFPLIVNSLMEDDEDSKAKVIIDGFEYIIDNDIHEIERIYHYYDVLSELRYSDIMIFVKKYMPYEMRKESLKASIVLYKPEDMNKHERNLFYEKEAIGVYQQNKLIRLGLVESKVANVDGGDFNEKGQMSLIEEKNVITPFGIRFLIFFALEDTPEETI</sequence>
<keyword evidence="2" id="KW-1185">Reference proteome</keyword>
<dbReference type="AlphaFoldDB" id="A0A3Q9QS51"/>
<organism evidence="1 2">
    <name type="scientific">Neobacillus mesonae</name>
    <dbReference type="NCBI Taxonomy" id="1193713"/>
    <lineage>
        <taxon>Bacteria</taxon>
        <taxon>Bacillati</taxon>
        <taxon>Bacillota</taxon>
        <taxon>Bacilli</taxon>
        <taxon>Bacillales</taxon>
        <taxon>Bacillaceae</taxon>
        <taxon>Neobacillus</taxon>
    </lineage>
</organism>
<dbReference type="EMBL" id="CP022572">
    <property type="protein sequence ID" value="AZU60099.1"/>
    <property type="molecule type" value="Genomic_DNA"/>
</dbReference>
<name>A0A3Q9QS51_9BACI</name>
<reference evidence="1 2" key="1">
    <citation type="submission" date="2017-07" db="EMBL/GenBank/DDBJ databases">
        <title>The complete genome sequence of Bacillus mesonae strain H20-5, an efficient strain improving plant abiotic stress resistance.</title>
        <authorList>
            <person name="Kim S.Y."/>
            <person name="Song H."/>
            <person name="Sang M.K."/>
            <person name="Weon H.-Y."/>
            <person name="Song J."/>
        </authorList>
    </citation>
    <scope>NUCLEOTIDE SEQUENCE [LARGE SCALE GENOMIC DNA]</scope>
    <source>
        <strain evidence="1 2">H20-5</strain>
    </source>
</reference>
<dbReference type="KEGG" id="nmk:CHR53_01800"/>
<accession>A0A3Q9QS51</accession>
<dbReference type="OrthoDB" id="2821924at2"/>
<proteinExistence type="predicted"/>
<dbReference type="Proteomes" id="UP000282892">
    <property type="component" value="Chromosome"/>
</dbReference>
<evidence type="ECO:0000313" key="2">
    <source>
        <dbReference type="Proteomes" id="UP000282892"/>
    </source>
</evidence>
<evidence type="ECO:0000313" key="1">
    <source>
        <dbReference type="EMBL" id="AZU60099.1"/>
    </source>
</evidence>
<evidence type="ECO:0008006" key="3">
    <source>
        <dbReference type="Google" id="ProtNLM"/>
    </source>
</evidence>
<gene>
    <name evidence="1" type="ORF">CHR53_01800</name>
</gene>
<dbReference type="RefSeq" id="WP_066314524.1">
    <property type="nucleotide sequence ID" value="NZ_CP022572.1"/>
</dbReference>
<protein>
    <recommendedName>
        <fullName evidence="3">DUF4393 domain-containing protein</fullName>
    </recommendedName>
</protein>